<reference evidence="2" key="1">
    <citation type="submission" date="2022-10" db="EMBL/GenBank/DDBJ databases">
        <title>Genome assembly of Pristionchus species.</title>
        <authorList>
            <person name="Yoshida K."/>
            <person name="Sommer R.J."/>
        </authorList>
    </citation>
    <scope>NUCLEOTIDE SEQUENCE [LARGE SCALE GENOMIC DNA]</scope>
    <source>
        <strain evidence="2">RS5460</strain>
    </source>
</reference>
<gene>
    <name evidence="1" type="ORF">PMAYCL1PPCAC_26277</name>
</gene>
<accession>A0AAN5I825</accession>
<dbReference type="Proteomes" id="UP001328107">
    <property type="component" value="Unassembled WGS sequence"/>
</dbReference>
<proteinExistence type="predicted"/>
<feature type="non-terminal residue" evidence="1">
    <location>
        <position position="95"/>
    </location>
</feature>
<keyword evidence="2" id="KW-1185">Reference proteome</keyword>
<dbReference type="EMBL" id="BTRK01000005">
    <property type="protein sequence ID" value="GMR56082.1"/>
    <property type="molecule type" value="Genomic_DNA"/>
</dbReference>
<evidence type="ECO:0000313" key="2">
    <source>
        <dbReference type="Proteomes" id="UP001328107"/>
    </source>
</evidence>
<organism evidence="1 2">
    <name type="scientific">Pristionchus mayeri</name>
    <dbReference type="NCBI Taxonomy" id="1317129"/>
    <lineage>
        <taxon>Eukaryota</taxon>
        <taxon>Metazoa</taxon>
        <taxon>Ecdysozoa</taxon>
        <taxon>Nematoda</taxon>
        <taxon>Chromadorea</taxon>
        <taxon>Rhabditida</taxon>
        <taxon>Rhabditina</taxon>
        <taxon>Diplogasteromorpha</taxon>
        <taxon>Diplogasteroidea</taxon>
        <taxon>Neodiplogasteridae</taxon>
        <taxon>Pristionchus</taxon>
    </lineage>
</organism>
<sequence>FPFRLPVPSIPFKATSHPIFSKMTLLSLLSVSYLLSFIEGTNVTTITIYGDPKLWPVSAIDILEYSKCFDGCQRNEKCTAFGFFIPDLWCYHLFS</sequence>
<name>A0AAN5I825_9BILA</name>
<dbReference type="AlphaFoldDB" id="A0AAN5I825"/>
<evidence type="ECO:0000313" key="1">
    <source>
        <dbReference type="EMBL" id="GMR56082.1"/>
    </source>
</evidence>
<protein>
    <submittedName>
        <fullName evidence="1">Uncharacterized protein</fullName>
    </submittedName>
</protein>
<comment type="caution">
    <text evidence="1">The sequence shown here is derived from an EMBL/GenBank/DDBJ whole genome shotgun (WGS) entry which is preliminary data.</text>
</comment>
<feature type="non-terminal residue" evidence="1">
    <location>
        <position position="1"/>
    </location>
</feature>